<keyword evidence="1" id="KW-0812">Transmembrane</keyword>
<dbReference type="Proteomes" id="UP000179069">
    <property type="component" value="Unassembled WGS sequence"/>
</dbReference>
<evidence type="ECO:0000256" key="1">
    <source>
        <dbReference type="SAM" id="Phobius"/>
    </source>
</evidence>
<feature type="transmembrane region" description="Helical" evidence="1">
    <location>
        <begin position="91"/>
        <end position="124"/>
    </location>
</feature>
<gene>
    <name evidence="2" type="ORF">A2785_00490</name>
</gene>
<evidence type="ECO:0000313" key="3">
    <source>
        <dbReference type="Proteomes" id="UP000179069"/>
    </source>
</evidence>
<evidence type="ECO:0000313" key="2">
    <source>
        <dbReference type="EMBL" id="OGY17334.1"/>
    </source>
</evidence>
<dbReference type="EMBL" id="MHCI01000003">
    <property type="protein sequence ID" value="OGY17334.1"/>
    <property type="molecule type" value="Genomic_DNA"/>
</dbReference>
<protein>
    <submittedName>
        <fullName evidence="2">Uncharacterized protein</fullName>
    </submittedName>
</protein>
<accession>A0A1G1VPS7</accession>
<sequence length="171" mass="18795">MTENKGIAPLTVFIKTSLTGMLGLSTVYAILLTLVTKDLRHPIDQFLALQPWMTLLILGFGVQIGLFWLMKRGVHFNIHQKQDAKLAVGTGSAMSGMAMVACCAHHLVEALPILGFSAAALFFSEYQRELLAIGIFANLTGIGFMGWMIMGKPQLEMVANWALSKTIKRRV</sequence>
<dbReference type="AlphaFoldDB" id="A0A1G1VPS7"/>
<organism evidence="2 3">
    <name type="scientific">Candidatus Chisholmbacteria bacterium RIFCSPHIGHO2_01_FULL_49_18</name>
    <dbReference type="NCBI Taxonomy" id="1797590"/>
    <lineage>
        <taxon>Bacteria</taxon>
        <taxon>Candidatus Chisholmiibacteriota</taxon>
    </lineage>
</organism>
<feature type="transmembrane region" description="Helical" evidence="1">
    <location>
        <begin position="52"/>
        <end position="70"/>
    </location>
</feature>
<proteinExistence type="predicted"/>
<keyword evidence="1" id="KW-1133">Transmembrane helix</keyword>
<feature type="transmembrane region" description="Helical" evidence="1">
    <location>
        <begin position="130"/>
        <end position="150"/>
    </location>
</feature>
<name>A0A1G1VPS7_9BACT</name>
<feature type="transmembrane region" description="Helical" evidence="1">
    <location>
        <begin position="12"/>
        <end position="32"/>
    </location>
</feature>
<comment type="caution">
    <text evidence="2">The sequence shown here is derived from an EMBL/GenBank/DDBJ whole genome shotgun (WGS) entry which is preliminary data.</text>
</comment>
<reference evidence="2 3" key="1">
    <citation type="journal article" date="2016" name="Nat. Commun.">
        <title>Thousands of microbial genomes shed light on interconnected biogeochemical processes in an aquifer system.</title>
        <authorList>
            <person name="Anantharaman K."/>
            <person name="Brown C.T."/>
            <person name="Hug L.A."/>
            <person name="Sharon I."/>
            <person name="Castelle C.J."/>
            <person name="Probst A.J."/>
            <person name="Thomas B.C."/>
            <person name="Singh A."/>
            <person name="Wilkins M.J."/>
            <person name="Karaoz U."/>
            <person name="Brodie E.L."/>
            <person name="Williams K.H."/>
            <person name="Hubbard S.S."/>
            <person name="Banfield J.F."/>
        </authorList>
    </citation>
    <scope>NUCLEOTIDE SEQUENCE [LARGE SCALE GENOMIC DNA]</scope>
</reference>
<keyword evidence="1" id="KW-0472">Membrane</keyword>